<keyword evidence="10" id="KW-0408">Iron</keyword>
<dbReference type="AlphaFoldDB" id="A0A6J1PQY5"/>
<evidence type="ECO:0000256" key="12">
    <source>
        <dbReference type="ARBA" id="ARBA00023136"/>
    </source>
</evidence>
<proteinExistence type="inferred from homology"/>
<evidence type="ECO:0000256" key="1">
    <source>
        <dbReference type="ARBA" id="ARBA00001971"/>
    </source>
</evidence>
<keyword evidence="8" id="KW-0492">Microsome</keyword>
<dbReference type="GO" id="GO:0016705">
    <property type="term" value="F:oxidoreductase activity, acting on paired donors, with incorporation or reduction of molecular oxygen"/>
    <property type="evidence" value="ECO:0007669"/>
    <property type="project" value="InterPro"/>
</dbReference>
<feature type="non-terminal residue" evidence="15">
    <location>
        <position position="372"/>
    </location>
</feature>
<organism evidence="14 15">
    <name type="scientific">Temnothorax curvispinosus</name>
    <dbReference type="NCBI Taxonomy" id="300111"/>
    <lineage>
        <taxon>Eukaryota</taxon>
        <taxon>Metazoa</taxon>
        <taxon>Ecdysozoa</taxon>
        <taxon>Arthropoda</taxon>
        <taxon>Hexapoda</taxon>
        <taxon>Insecta</taxon>
        <taxon>Pterygota</taxon>
        <taxon>Neoptera</taxon>
        <taxon>Endopterygota</taxon>
        <taxon>Hymenoptera</taxon>
        <taxon>Apocrita</taxon>
        <taxon>Aculeata</taxon>
        <taxon>Formicoidea</taxon>
        <taxon>Formicidae</taxon>
        <taxon>Myrmicinae</taxon>
        <taxon>Temnothorax</taxon>
    </lineage>
</organism>
<name>A0A6J1PQY5_9HYME</name>
<comment type="similarity">
    <text evidence="4">Belongs to the cytochrome P450 family.</text>
</comment>
<evidence type="ECO:0000256" key="3">
    <source>
        <dbReference type="ARBA" id="ARBA00004406"/>
    </source>
</evidence>
<dbReference type="PANTHER" id="PTHR24292">
    <property type="entry name" value="CYTOCHROME P450"/>
    <property type="match status" value="1"/>
</dbReference>
<evidence type="ECO:0000256" key="2">
    <source>
        <dbReference type="ARBA" id="ARBA00004174"/>
    </source>
</evidence>
<evidence type="ECO:0000256" key="8">
    <source>
        <dbReference type="ARBA" id="ARBA00022848"/>
    </source>
</evidence>
<dbReference type="InterPro" id="IPR036396">
    <property type="entry name" value="Cyt_P450_sf"/>
</dbReference>
<keyword evidence="9" id="KW-0560">Oxidoreductase</keyword>
<dbReference type="GO" id="GO:0020037">
    <property type="term" value="F:heme binding"/>
    <property type="evidence" value="ECO:0007669"/>
    <property type="project" value="InterPro"/>
</dbReference>
<comment type="cofactor">
    <cofactor evidence="1">
        <name>heme</name>
        <dbReference type="ChEBI" id="CHEBI:30413"/>
    </cofactor>
</comment>
<dbReference type="GO" id="GO:0005789">
    <property type="term" value="C:endoplasmic reticulum membrane"/>
    <property type="evidence" value="ECO:0007669"/>
    <property type="project" value="UniProtKB-SubCell"/>
</dbReference>
<dbReference type="RefSeq" id="XP_024872197.1">
    <property type="nucleotide sequence ID" value="XM_025016429.1"/>
</dbReference>
<dbReference type="GeneID" id="112454833"/>
<evidence type="ECO:0000256" key="7">
    <source>
        <dbReference type="ARBA" id="ARBA00022824"/>
    </source>
</evidence>
<dbReference type="GO" id="GO:0005506">
    <property type="term" value="F:iron ion binding"/>
    <property type="evidence" value="ECO:0007669"/>
    <property type="project" value="InterPro"/>
</dbReference>
<sequence>MVLFESIEAFIIALTITYIYYKYRFNFWKKRNVFNPTPSFPMGNMTAIMTRRKQAGVYAHDVYLKYKDHRIFGVYLLFKPILVIADPNIIQIILTKKFESFHDRGLYINEKINPLFDNLVFINGKKWKSLRQKLRHTFTTENLKQMFDIVKVCGEELTNYLETKAQMRDSVEMKDMFARYTTDVIMSTVFGIKSNCIEESNNEYRKQSKNILRMKISRIILNMSMPGIMDLFSIPLIDRSVNTFFTNLFRKSVKNRRAHKEIIRYDFMNILIQLMDNGYEVESDNDEKTDVTSTVNKLTMEEATSQSFIFFLVGFETSAATSMVAIYKLAENQDIQNKVRQEIDEILKKHGGLTYDAVNEMTYLEKVINGKY</sequence>
<comment type="subcellular location">
    <subcellularLocation>
        <location evidence="3">Endoplasmic reticulum membrane</location>
        <topology evidence="3">Peripheral membrane protein</topology>
    </subcellularLocation>
    <subcellularLocation>
        <location evidence="2">Microsome membrane</location>
        <topology evidence="2">Peripheral membrane protein</topology>
    </subcellularLocation>
</comment>
<reference evidence="15" key="1">
    <citation type="submission" date="2025-08" db="UniProtKB">
        <authorList>
            <consortium name="RefSeq"/>
        </authorList>
    </citation>
    <scope>IDENTIFICATION</scope>
    <source>
        <tissue evidence="15">Whole body</tissue>
    </source>
</reference>
<dbReference type="Gene3D" id="1.10.630.10">
    <property type="entry name" value="Cytochrome P450"/>
    <property type="match status" value="1"/>
</dbReference>
<dbReference type="SUPFAM" id="SSF48264">
    <property type="entry name" value="Cytochrome P450"/>
    <property type="match status" value="1"/>
</dbReference>
<evidence type="ECO:0000256" key="10">
    <source>
        <dbReference type="ARBA" id="ARBA00023004"/>
    </source>
</evidence>
<evidence type="ECO:0000313" key="14">
    <source>
        <dbReference type="Proteomes" id="UP000504618"/>
    </source>
</evidence>
<feature type="transmembrane region" description="Helical" evidence="13">
    <location>
        <begin position="6"/>
        <end position="23"/>
    </location>
</feature>
<evidence type="ECO:0000256" key="6">
    <source>
        <dbReference type="ARBA" id="ARBA00022723"/>
    </source>
</evidence>
<keyword evidence="11" id="KW-0503">Monooxygenase</keyword>
<dbReference type="InterPro" id="IPR050476">
    <property type="entry name" value="Insect_CytP450_Detox"/>
</dbReference>
<evidence type="ECO:0000256" key="11">
    <source>
        <dbReference type="ARBA" id="ARBA00023033"/>
    </source>
</evidence>
<evidence type="ECO:0000256" key="13">
    <source>
        <dbReference type="SAM" id="Phobius"/>
    </source>
</evidence>
<keyword evidence="14" id="KW-1185">Reference proteome</keyword>
<dbReference type="Proteomes" id="UP000504618">
    <property type="component" value="Unplaced"/>
</dbReference>
<evidence type="ECO:0000256" key="4">
    <source>
        <dbReference type="ARBA" id="ARBA00010617"/>
    </source>
</evidence>
<accession>A0A6J1PQY5</accession>
<gene>
    <name evidence="15" type="primary">LOC112454833</name>
</gene>
<keyword evidence="5" id="KW-0349">Heme</keyword>
<dbReference type="Pfam" id="PF00067">
    <property type="entry name" value="p450"/>
    <property type="match status" value="1"/>
</dbReference>
<keyword evidence="12 13" id="KW-0472">Membrane</keyword>
<evidence type="ECO:0000256" key="9">
    <source>
        <dbReference type="ARBA" id="ARBA00023002"/>
    </source>
</evidence>
<dbReference type="PANTHER" id="PTHR24292:SF54">
    <property type="entry name" value="CYP9F3-RELATED"/>
    <property type="match status" value="1"/>
</dbReference>
<keyword evidence="13" id="KW-0812">Transmembrane</keyword>
<dbReference type="GO" id="GO:0004497">
    <property type="term" value="F:monooxygenase activity"/>
    <property type="evidence" value="ECO:0007669"/>
    <property type="project" value="UniProtKB-KW"/>
</dbReference>
<evidence type="ECO:0000256" key="5">
    <source>
        <dbReference type="ARBA" id="ARBA00022617"/>
    </source>
</evidence>
<protein>
    <submittedName>
        <fullName evidence="15">Probable cytochrome P450 6a20</fullName>
    </submittedName>
</protein>
<dbReference type="InterPro" id="IPR002402">
    <property type="entry name" value="Cyt_P450_E_grp-II"/>
</dbReference>
<keyword evidence="7" id="KW-0256">Endoplasmic reticulum</keyword>
<evidence type="ECO:0000313" key="15">
    <source>
        <dbReference type="RefSeq" id="XP_024872197.1"/>
    </source>
</evidence>
<dbReference type="OrthoDB" id="2789670at2759"/>
<keyword evidence="13" id="KW-1133">Transmembrane helix</keyword>
<dbReference type="PRINTS" id="PR00464">
    <property type="entry name" value="EP450II"/>
</dbReference>
<dbReference type="InterPro" id="IPR001128">
    <property type="entry name" value="Cyt_P450"/>
</dbReference>
<keyword evidence="6" id="KW-0479">Metal-binding</keyword>